<dbReference type="InterPro" id="IPR020846">
    <property type="entry name" value="MFS_dom"/>
</dbReference>
<dbReference type="GO" id="GO:0022857">
    <property type="term" value="F:transmembrane transporter activity"/>
    <property type="evidence" value="ECO:0007669"/>
    <property type="project" value="InterPro"/>
</dbReference>
<evidence type="ECO:0000259" key="9">
    <source>
        <dbReference type="PROSITE" id="PS50850"/>
    </source>
</evidence>
<keyword evidence="6 8" id="KW-1133">Transmembrane helix</keyword>
<name>A0A705XTJ3_SALTM</name>
<accession>A0A705XTJ3</accession>
<dbReference type="AlphaFoldDB" id="A0A705XTJ3"/>
<feature type="non-terminal residue" evidence="10">
    <location>
        <position position="111"/>
    </location>
</feature>
<evidence type="ECO:0000256" key="1">
    <source>
        <dbReference type="ARBA" id="ARBA00004429"/>
    </source>
</evidence>
<feature type="domain" description="Major facilitator superfamily (MFS) profile" evidence="9">
    <location>
        <begin position="15"/>
        <end position="111"/>
    </location>
</feature>
<evidence type="ECO:0000313" key="10">
    <source>
        <dbReference type="EMBL" id="HAC9024787.1"/>
    </source>
</evidence>
<dbReference type="InterPro" id="IPR011701">
    <property type="entry name" value="MFS"/>
</dbReference>
<comment type="caution">
    <text evidence="10">The sequence shown here is derived from an EMBL/GenBank/DDBJ whole genome shotgun (WGS) entry which is preliminary data.</text>
</comment>
<keyword evidence="2" id="KW-0813">Transport</keyword>
<evidence type="ECO:0000256" key="8">
    <source>
        <dbReference type="SAM" id="Phobius"/>
    </source>
</evidence>
<reference evidence="10" key="1">
    <citation type="journal article" date="2018" name="Genome Biol.">
        <title>SKESA: strategic k-mer extension for scrupulous assemblies.</title>
        <authorList>
            <person name="Souvorov A."/>
            <person name="Agarwala R."/>
            <person name="Lipman D.J."/>
        </authorList>
    </citation>
    <scope>NUCLEOTIDE SEQUENCE</scope>
    <source>
        <strain evidence="10">S03770-14</strain>
    </source>
</reference>
<proteinExistence type="predicted"/>
<dbReference type="GO" id="GO:1990961">
    <property type="term" value="P:xenobiotic detoxification by transmembrane export across the plasma membrane"/>
    <property type="evidence" value="ECO:0007669"/>
    <property type="project" value="TreeGrafter"/>
</dbReference>
<evidence type="ECO:0000256" key="7">
    <source>
        <dbReference type="ARBA" id="ARBA00023136"/>
    </source>
</evidence>
<dbReference type="Pfam" id="PF07690">
    <property type="entry name" value="MFS_1"/>
    <property type="match status" value="1"/>
</dbReference>
<dbReference type="GO" id="GO:0005886">
    <property type="term" value="C:plasma membrane"/>
    <property type="evidence" value="ECO:0007669"/>
    <property type="project" value="UniProtKB-SubCell"/>
</dbReference>
<comment type="subcellular location">
    <subcellularLocation>
        <location evidence="1">Cell inner membrane</location>
        <topology evidence="1">Multi-pass membrane protein</topology>
    </subcellularLocation>
</comment>
<dbReference type="PROSITE" id="PS50850">
    <property type="entry name" value="MFS"/>
    <property type="match status" value="1"/>
</dbReference>
<gene>
    <name evidence="10" type="ORF">G0J28_25370</name>
</gene>
<dbReference type="InterPro" id="IPR036259">
    <property type="entry name" value="MFS_trans_sf"/>
</dbReference>
<keyword evidence="4" id="KW-0997">Cell inner membrane</keyword>
<dbReference type="Gene3D" id="1.20.1720.10">
    <property type="entry name" value="Multidrug resistance protein D"/>
    <property type="match status" value="1"/>
</dbReference>
<feature type="transmembrane region" description="Helical" evidence="8">
    <location>
        <begin position="50"/>
        <end position="69"/>
    </location>
</feature>
<evidence type="ECO:0000256" key="6">
    <source>
        <dbReference type="ARBA" id="ARBA00022989"/>
    </source>
</evidence>
<dbReference type="PANTHER" id="PTHR23502:SF132">
    <property type="entry name" value="POLYAMINE TRANSPORTER 2-RELATED"/>
    <property type="match status" value="1"/>
</dbReference>
<sequence>MSSKNFSWRYSLAATVLLLSPFDLLASLGMDMYLPAVPFMPNALGTTASTIQLTLTTYLVMIGAGQLLFGPLSDRLGRRPVLLGGGLAYVVASMGLALTSSAEVFLGLRIL</sequence>
<organism evidence="10">
    <name type="scientific">Salmonella typhimurium</name>
    <dbReference type="NCBI Taxonomy" id="90371"/>
    <lineage>
        <taxon>Bacteria</taxon>
        <taxon>Pseudomonadati</taxon>
        <taxon>Pseudomonadota</taxon>
        <taxon>Gammaproteobacteria</taxon>
        <taxon>Enterobacterales</taxon>
        <taxon>Enterobacteriaceae</taxon>
        <taxon>Salmonella</taxon>
    </lineage>
</organism>
<feature type="transmembrane region" description="Helical" evidence="8">
    <location>
        <begin position="81"/>
        <end position="102"/>
    </location>
</feature>
<evidence type="ECO:0000256" key="3">
    <source>
        <dbReference type="ARBA" id="ARBA00022475"/>
    </source>
</evidence>
<evidence type="ECO:0000256" key="4">
    <source>
        <dbReference type="ARBA" id="ARBA00022519"/>
    </source>
</evidence>
<evidence type="ECO:0000256" key="2">
    <source>
        <dbReference type="ARBA" id="ARBA00022448"/>
    </source>
</evidence>
<keyword evidence="5 8" id="KW-0812">Transmembrane</keyword>
<evidence type="ECO:0000256" key="5">
    <source>
        <dbReference type="ARBA" id="ARBA00022692"/>
    </source>
</evidence>
<reference evidence="10" key="2">
    <citation type="submission" date="2019-01" db="EMBL/GenBank/DDBJ databases">
        <authorList>
            <consortium name="NCBI Pathogen Detection Project"/>
        </authorList>
    </citation>
    <scope>NUCLEOTIDE SEQUENCE</scope>
    <source>
        <strain evidence="10">S03770-14</strain>
    </source>
</reference>
<dbReference type="EMBL" id="DAANAP010000080">
    <property type="protein sequence ID" value="HAC9024787.1"/>
    <property type="molecule type" value="Genomic_DNA"/>
</dbReference>
<dbReference type="PANTHER" id="PTHR23502">
    <property type="entry name" value="MAJOR FACILITATOR SUPERFAMILY"/>
    <property type="match status" value="1"/>
</dbReference>
<keyword evidence="3" id="KW-1003">Cell membrane</keyword>
<keyword evidence="7 8" id="KW-0472">Membrane</keyword>
<protein>
    <submittedName>
        <fullName evidence="10">MFS transporter</fullName>
    </submittedName>
</protein>
<dbReference type="SUPFAM" id="SSF103473">
    <property type="entry name" value="MFS general substrate transporter"/>
    <property type="match status" value="1"/>
</dbReference>